<feature type="domain" description="SpoVT-AbrB" evidence="2">
    <location>
        <begin position="3"/>
        <end position="48"/>
    </location>
</feature>
<dbReference type="InterPro" id="IPR007159">
    <property type="entry name" value="SpoVT-AbrB_dom"/>
</dbReference>
<protein>
    <submittedName>
        <fullName evidence="3">AbrB/MazE/SpoVT family DNA-binding domain-containing protein</fullName>
    </submittedName>
</protein>
<name>A0A7G6W194_9SPHN</name>
<evidence type="ECO:0000313" key="3">
    <source>
        <dbReference type="EMBL" id="QNE07759.1"/>
    </source>
</evidence>
<dbReference type="EMBL" id="CP060054">
    <property type="protein sequence ID" value="QNE07759.1"/>
    <property type="molecule type" value="Genomic_DNA"/>
</dbReference>
<dbReference type="PROSITE" id="PS51740">
    <property type="entry name" value="SPOVT_ABRB"/>
    <property type="match status" value="1"/>
</dbReference>
<keyword evidence="1 3" id="KW-0238">DNA-binding</keyword>
<accession>A0A7G6W194</accession>
<sequence>MNAQSGKLADGGRLVVPAAFRKELGIEPGDQVFMEVVDGQLHVWSQKQAIARAQAQVRQLTGGKRSLVDELLAERRAEAERDGDGA</sequence>
<dbReference type="Gene3D" id="2.10.260.10">
    <property type="match status" value="1"/>
</dbReference>
<proteinExistence type="predicted"/>
<reference evidence="3 4" key="1">
    <citation type="submission" date="2020-08" db="EMBL/GenBank/DDBJ databases">
        <authorList>
            <person name="Liu G."/>
            <person name="Sun C."/>
        </authorList>
    </citation>
    <scope>NUCLEOTIDE SEQUENCE [LARGE SCALE GENOMIC DNA]</scope>
    <source>
        <strain evidence="3 4">OT19</strain>
        <plasmid evidence="3 4">plas2</plasmid>
    </source>
</reference>
<dbReference type="InterPro" id="IPR037914">
    <property type="entry name" value="SpoVT-AbrB_sf"/>
</dbReference>
<dbReference type="RefSeq" id="WP_185886186.1">
    <property type="nucleotide sequence ID" value="NZ_CP060054.1"/>
</dbReference>
<dbReference type="Pfam" id="PF04014">
    <property type="entry name" value="MazE_antitoxin"/>
    <property type="match status" value="1"/>
</dbReference>
<dbReference type="AlphaFoldDB" id="A0A7G6W194"/>
<dbReference type="Proteomes" id="UP000515297">
    <property type="component" value="Plasmid plas2"/>
</dbReference>
<dbReference type="SMART" id="SM00966">
    <property type="entry name" value="SpoVT_AbrB"/>
    <property type="match status" value="1"/>
</dbReference>
<organism evidence="3 4">
    <name type="scientific">Croceicoccus marinus</name>
    <dbReference type="NCBI Taxonomy" id="450378"/>
    <lineage>
        <taxon>Bacteria</taxon>
        <taxon>Pseudomonadati</taxon>
        <taxon>Pseudomonadota</taxon>
        <taxon>Alphaproteobacteria</taxon>
        <taxon>Sphingomonadales</taxon>
        <taxon>Erythrobacteraceae</taxon>
        <taxon>Croceicoccus</taxon>
    </lineage>
</organism>
<dbReference type="SUPFAM" id="SSF89447">
    <property type="entry name" value="AbrB/MazE/MraZ-like"/>
    <property type="match status" value="1"/>
</dbReference>
<evidence type="ECO:0000313" key="4">
    <source>
        <dbReference type="Proteomes" id="UP000515297"/>
    </source>
</evidence>
<geneLocation type="plasmid" evidence="3 4">
    <name>plas2</name>
</geneLocation>
<evidence type="ECO:0000256" key="1">
    <source>
        <dbReference type="PROSITE-ProRule" id="PRU01076"/>
    </source>
</evidence>
<gene>
    <name evidence="3" type="ORF">H4O24_19625</name>
</gene>
<evidence type="ECO:0000259" key="2">
    <source>
        <dbReference type="PROSITE" id="PS51740"/>
    </source>
</evidence>
<keyword evidence="3" id="KW-0614">Plasmid</keyword>
<dbReference type="GO" id="GO:0003677">
    <property type="term" value="F:DNA binding"/>
    <property type="evidence" value="ECO:0007669"/>
    <property type="project" value="UniProtKB-UniRule"/>
</dbReference>